<dbReference type="HOGENOM" id="CLU_3232605_0_0_9"/>
<dbReference type="RefSeq" id="WP_015757581.1">
    <property type="nucleotide sequence ID" value="NC_013216.1"/>
</dbReference>
<evidence type="ECO:0000313" key="2">
    <source>
        <dbReference type="Proteomes" id="UP000002217"/>
    </source>
</evidence>
<accession>C8VYW7</accession>
<name>C8VYW7_DESAS</name>
<organism evidence="1 2">
    <name type="scientific">Desulfofarcimen acetoxidans (strain ATCC 49208 / DSM 771 / KCTC 5769 / VKM B-1644 / 5575)</name>
    <name type="common">Desulfotomaculum acetoxidans</name>
    <dbReference type="NCBI Taxonomy" id="485916"/>
    <lineage>
        <taxon>Bacteria</taxon>
        <taxon>Bacillati</taxon>
        <taxon>Bacillota</taxon>
        <taxon>Clostridia</taxon>
        <taxon>Eubacteriales</taxon>
        <taxon>Peptococcaceae</taxon>
        <taxon>Desulfofarcimen</taxon>
    </lineage>
</organism>
<reference evidence="1 2" key="1">
    <citation type="journal article" date="2009" name="Stand. Genomic Sci.">
        <title>Complete genome sequence of Desulfotomaculum acetoxidans type strain (5575).</title>
        <authorList>
            <person name="Spring S."/>
            <person name="Lapidus A."/>
            <person name="Schroder M."/>
            <person name="Gleim D."/>
            <person name="Sims D."/>
            <person name="Meincke L."/>
            <person name="Glavina Del Rio T."/>
            <person name="Tice H."/>
            <person name="Copeland A."/>
            <person name="Cheng J.F."/>
            <person name="Lucas S."/>
            <person name="Chen F."/>
            <person name="Nolan M."/>
            <person name="Bruce D."/>
            <person name="Goodwin L."/>
            <person name="Pitluck S."/>
            <person name="Ivanova N."/>
            <person name="Mavromatis K."/>
            <person name="Mikhailova N."/>
            <person name="Pati A."/>
            <person name="Chen A."/>
            <person name="Palaniappan K."/>
            <person name="Land M."/>
            <person name="Hauser L."/>
            <person name="Chang Y.J."/>
            <person name="Jeffries C.D."/>
            <person name="Chain P."/>
            <person name="Saunders E."/>
            <person name="Brettin T."/>
            <person name="Detter J.C."/>
            <person name="Goker M."/>
            <person name="Bristow J."/>
            <person name="Eisen J.A."/>
            <person name="Markowitz V."/>
            <person name="Hugenholtz P."/>
            <person name="Kyrpides N.C."/>
            <person name="Klenk H.P."/>
            <person name="Han C."/>
        </authorList>
    </citation>
    <scope>NUCLEOTIDE SEQUENCE [LARGE SCALE GENOMIC DNA]</scope>
    <source>
        <strain evidence="2">ATCC 49208 / DSM 771 / VKM B-1644</strain>
    </source>
</reference>
<keyword evidence="2" id="KW-1185">Reference proteome</keyword>
<dbReference type="KEGG" id="dae:Dtox_2048"/>
<evidence type="ECO:0000313" key="1">
    <source>
        <dbReference type="EMBL" id="ACV62877.1"/>
    </source>
</evidence>
<dbReference type="AlphaFoldDB" id="C8VYW7"/>
<dbReference type="EMBL" id="CP001720">
    <property type="protein sequence ID" value="ACV62877.1"/>
    <property type="molecule type" value="Genomic_DNA"/>
</dbReference>
<protein>
    <submittedName>
        <fullName evidence="1">Uncharacterized protein</fullName>
    </submittedName>
</protein>
<proteinExistence type="predicted"/>
<sequence length="43" mass="5235">MSSLYVFKNRIYFTGKIKDLKFFLAEQMKKHLTVKELINFNLH</sequence>
<gene>
    <name evidence="1" type="ordered locus">Dtox_2048</name>
</gene>
<dbReference type="Proteomes" id="UP000002217">
    <property type="component" value="Chromosome"/>
</dbReference>